<evidence type="ECO:0000313" key="5">
    <source>
        <dbReference type="Proteomes" id="UP000030651"/>
    </source>
</evidence>
<dbReference type="InterPro" id="IPR044149">
    <property type="entry name" value="Nitrilases_CHs"/>
</dbReference>
<dbReference type="SUPFAM" id="SSF56317">
    <property type="entry name" value="Carbon-nitrogen hydrolase"/>
    <property type="match status" value="1"/>
</dbReference>
<protein>
    <recommendedName>
        <fullName evidence="3">CN hydrolase domain-containing protein</fullName>
    </recommendedName>
</protein>
<organism evidence="4 5">
    <name type="scientific">Pestalotiopsis fici (strain W106-1 / CGMCC3.15140)</name>
    <dbReference type="NCBI Taxonomy" id="1229662"/>
    <lineage>
        <taxon>Eukaryota</taxon>
        <taxon>Fungi</taxon>
        <taxon>Dikarya</taxon>
        <taxon>Ascomycota</taxon>
        <taxon>Pezizomycotina</taxon>
        <taxon>Sordariomycetes</taxon>
        <taxon>Xylariomycetidae</taxon>
        <taxon>Amphisphaeriales</taxon>
        <taxon>Sporocadaceae</taxon>
        <taxon>Pestalotiopsis</taxon>
    </lineage>
</organism>
<gene>
    <name evidence="4" type="ORF">PFICI_11595</name>
</gene>
<accession>W3WQT8</accession>
<dbReference type="STRING" id="1229662.W3WQT8"/>
<sequence>MRKSALLGPLLAGVLPACNAARQSTNHDNLTVAMVRCPPPNWPLPILNYNWTGIVFNIFETVDKAIDLLNEASANGANVVMFPELWFPGFPKGMDGSWSMEFLPSYIENSFVVGDEQWNRLIDGVAAAGVYAEINFAERTDSLLFMAQALVSPVGDILIHRHKLRPSGDERAVFTDGTIGEITAVTTPYGRVGLLECGEHQYPSMTFTMHAQMENWHLGPFPYMVDANNTDALWWEGAFAEMATMGHYANLGNTYTFTAAVGVAFVMTPLSQLDAYMSDTIDFDEHPMLYHSINTSSFDSSITYDANAQVSWGVLQQILQGFPSYIPRDEGDFVAWHSVNITEELSGTYNMSEPGASGPSS</sequence>
<comment type="similarity">
    <text evidence="1">Belongs to the carbon-nitrogen hydrolase superfamily. Nitrilase family.</text>
</comment>
<dbReference type="GO" id="GO:0003824">
    <property type="term" value="F:catalytic activity"/>
    <property type="evidence" value="ECO:0007669"/>
    <property type="project" value="InterPro"/>
</dbReference>
<evidence type="ECO:0000256" key="2">
    <source>
        <dbReference type="SAM" id="SignalP"/>
    </source>
</evidence>
<proteinExistence type="inferred from homology"/>
<dbReference type="InterPro" id="IPR003010">
    <property type="entry name" value="C-N_Hydrolase"/>
</dbReference>
<dbReference type="InterPro" id="IPR036526">
    <property type="entry name" value="C-N_Hydrolase_sf"/>
</dbReference>
<dbReference type="Gene3D" id="3.60.110.10">
    <property type="entry name" value="Carbon-nitrogen hydrolase"/>
    <property type="match status" value="1"/>
</dbReference>
<dbReference type="Pfam" id="PF00795">
    <property type="entry name" value="CN_hydrolase"/>
    <property type="match status" value="1"/>
</dbReference>
<evidence type="ECO:0000259" key="3">
    <source>
        <dbReference type="PROSITE" id="PS50263"/>
    </source>
</evidence>
<keyword evidence="5" id="KW-1185">Reference proteome</keyword>
<evidence type="ECO:0000313" key="4">
    <source>
        <dbReference type="EMBL" id="ETS76208.1"/>
    </source>
</evidence>
<keyword evidence="2" id="KW-0732">Signal</keyword>
<dbReference type="AlphaFoldDB" id="W3WQT8"/>
<dbReference type="PROSITE" id="PS50263">
    <property type="entry name" value="CN_HYDROLASE"/>
    <property type="match status" value="1"/>
</dbReference>
<feature type="signal peptide" evidence="2">
    <location>
        <begin position="1"/>
        <end position="20"/>
    </location>
</feature>
<dbReference type="PANTHER" id="PTHR46044">
    <property type="entry name" value="NITRILASE"/>
    <property type="match status" value="1"/>
</dbReference>
<feature type="domain" description="CN hydrolase" evidence="3">
    <location>
        <begin position="30"/>
        <end position="295"/>
    </location>
</feature>
<dbReference type="OrthoDB" id="10250282at2759"/>
<dbReference type="RefSeq" id="XP_007838367.1">
    <property type="nucleotide sequence ID" value="XM_007840176.1"/>
</dbReference>
<feature type="chain" id="PRO_5004834082" description="CN hydrolase domain-containing protein" evidence="2">
    <location>
        <begin position="21"/>
        <end position="361"/>
    </location>
</feature>
<dbReference type="KEGG" id="pfy:PFICI_11595"/>
<evidence type="ECO:0000256" key="1">
    <source>
        <dbReference type="ARBA" id="ARBA00008129"/>
    </source>
</evidence>
<dbReference type="PANTHER" id="PTHR46044:SF1">
    <property type="entry name" value="CN HYDROLASE DOMAIN-CONTAINING PROTEIN"/>
    <property type="match status" value="1"/>
</dbReference>
<dbReference type="EMBL" id="KI912117">
    <property type="protein sequence ID" value="ETS76208.1"/>
    <property type="molecule type" value="Genomic_DNA"/>
</dbReference>
<dbReference type="OMA" id="ELWFPGF"/>
<name>W3WQT8_PESFW</name>
<dbReference type="Proteomes" id="UP000030651">
    <property type="component" value="Unassembled WGS sequence"/>
</dbReference>
<dbReference type="InParanoid" id="W3WQT8"/>
<dbReference type="GeneID" id="19276608"/>
<dbReference type="HOGENOM" id="CLU_797174_0_0_1"/>
<reference evidence="5" key="1">
    <citation type="journal article" date="2015" name="BMC Genomics">
        <title>Genomic and transcriptomic analysis of the endophytic fungus Pestalotiopsis fici reveals its lifestyle and high potential for synthesis of natural products.</title>
        <authorList>
            <person name="Wang X."/>
            <person name="Zhang X."/>
            <person name="Liu L."/>
            <person name="Xiang M."/>
            <person name="Wang W."/>
            <person name="Sun X."/>
            <person name="Che Y."/>
            <person name="Guo L."/>
            <person name="Liu G."/>
            <person name="Guo L."/>
            <person name="Wang C."/>
            <person name="Yin W.B."/>
            <person name="Stadler M."/>
            <person name="Zhang X."/>
            <person name="Liu X."/>
        </authorList>
    </citation>
    <scope>NUCLEOTIDE SEQUENCE [LARGE SCALE GENOMIC DNA]</scope>
    <source>
        <strain evidence="5">W106-1 / CGMCC3.15140</strain>
    </source>
</reference>
<dbReference type="eggNOG" id="KOG0805">
    <property type="taxonomic scope" value="Eukaryota"/>
</dbReference>